<evidence type="ECO:0008006" key="4">
    <source>
        <dbReference type="Google" id="ProtNLM"/>
    </source>
</evidence>
<feature type="transmembrane region" description="Helical" evidence="1">
    <location>
        <begin position="393"/>
        <end position="414"/>
    </location>
</feature>
<organism evidence="2 3">
    <name type="scientific">Parablautia intestinalis</name>
    <dbReference type="NCBI Taxonomy" id="2320100"/>
    <lineage>
        <taxon>Bacteria</taxon>
        <taxon>Bacillati</taxon>
        <taxon>Bacillota</taxon>
        <taxon>Clostridia</taxon>
        <taxon>Lachnospirales</taxon>
        <taxon>Lachnospiraceae</taxon>
        <taxon>Parablautia</taxon>
    </lineage>
</organism>
<reference evidence="2 3" key="1">
    <citation type="submission" date="2018-09" db="EMBL/GenBank/DDBJ databases">
        <title>Murine metabolic-syndrome-specific gut microbial biobank.</title>
        <authorList>
            <person name="Liu C."/>
        </authorList>
    </citation>
    <scope>NUCLEOTIDE SEQUENCE [LARGE SCALE GENOMIC DNA]</scope>
    <source>
        <strain evidence="2 3">0.1xD8-82</strain>
    </source>
</reference>
<dbReference type="OrthoDB" id="2005760at2"/>
<accession>A0A3A9AZE9</accession>
<feature type="transmembrane region" description="Helical" evidence="1">
    <location>
        <begin position="225"/>
        <end position="242"/>
    </location>
</feature>
<feature type="transmembrane region" description="Helical" evidence="1">
    <location>
        <begin position="249"/>
        <end position="272"/>
    </location>
</feature>
<evidence type="ECO:0000313" key="3">
    <source>
        <dbReference type="Proteomes" id="UP000280696"/>
    </source>
</evidence>
<keyword evidence="1" id="KW-0812">Transmembrane</keyword>
<proteinExistence type="predicted"/>
<gene>
    <name evidence="2" type="ORF">D7V94_09160</name>
</gene>
<protein>
    <recommendedName>
        <fullName evidence="4">Glycosyltransferase RgtA/B/C/D-like domain-containing protein</fullName>
    </recommendedName>
</protein>
<feature type="transmembrane region" description="Helical" evidence="1">
    <location>
        <begin position="121"/>
        <end position="141"/>
    </location>
</feature>
<evidence type="ECO:0000313" key="2">
    <source>
        <dbReference type="EMBL" id="RKI91755.1"/>
    </source>
</evidence>
<dbReference type="AlphaFoldDB" id="A0A3A9AZE9"/>
<dbReference type="Proteomes" id="UP000280696">
    <property type="component" value="Unassembled WGS sequence"/>
</dbReference>
<keyword evidence="1" id="KW-1133">Transmembrane helix</keyword>
<feature type="transmembrane region" description="Helical" evidence="1">
    <location>
        <begin position="337"/>
        <end position="355"/>
    </location>
</feature>
<dbReference type="EMBL" id="RAYQ01000008">
    <property type="protein sequence ID" value="RKI91755.1"/>
    <property type="molecule type" value="Genomic_DNA"/>
</dbReference>
<keyword evidence="1" id="KW-0472">Membrane</keyword>
<feature type="transmembrane region" description="Helical" evidence="1">
    <location>
        <begin position="361"/>
        <end position="381"/>
    </location>
</feature>
<name>A0A3A9AZE9_9FIRM</name>
<dbReference type="RefSeq" id="WP_120468988.1">
    <property type="nucleotide sequence ID" value="NZ_RAYQ01000008.1"/>
</dbReference>
<keyword evidence="3" id="KW-1185">Reference proteome</keyword>
<evidence type="ECO:0000256" key="1">
    <source>
        <dbReference type="SAM" id="Phobius"/>
    </source>
</evidence>
<feature type="transmembrane region" description="Helical" evidence="1">
    <location>
        <begin position="307"/>
        <end position="325"/>
    </location>
</feature>
<comment type="caution">
    <text evidence="2">The sequence shown here is derived from an EMBL/GenBank/DDBJ whole genome shotgun (WGS) entry which is preliminary data.</text>
</comment>
<sequence>MKNKNYFKAENMVGIIVLLHLIFVLLLQVLQANAGIGGDGIFTYTLANNPYAFEYIDPEYKYLPKSDEGWISARVLRDSYIVGDYSQFNYSGAYFHQRIDNHPLAYYFLVHTVCSVFKETYSPYFTMIINLFFAGLADLVFIKLFKKIYGKTLYVIVPFVFLFFMVIMQQLYTLARMYMMLAFFCLWYIYIHYGLLDANDAKWKKSSLVQFTVCILLGSQTHYYFYVYAAVLSLLMAIYLIYKHEIYKLLNYIYAGIIGICISWMIFPWMIWHIFFNQMQKHTDIIPWSLEKIKGYLAFLNQRLLNGRWVIAIIVVVLLIAAAKLKGKKTVFGKRVFCMMVLVTSIIFSLIIYTLDEDTWGYFTPIYIPFIILLSICLINLCTKILPDRTKTAILSAAICALLILSVSSTVKFVKDYLKSSKEYTQFSRIADDYEGDDCIFIETEQDNLLQGYFFQFGNYDEFKKIPFEEYKTKGISKETLQGRKDNGRVVAYIPTGCDIYIEQNCELLADNGSYCIYEIKEEN</sequence>
<feature type="transmembrane region" description="Helical" evidence="1">
    <location>
        <begin position="153"/>
        <end position="172"/>
    </location>
</feature>